<dbReference type="Gene3D" id="3.40.50.1820">
    <property type="entry name" value="alpha/beta hydrolase"/>
    <property type="match status" value="1"/>
</dbReference>
<comment type="caution">
    <text evidence="2">The sequence shown here is derived from an EMBL/GenBank/DDBJ whole genome shotgun (WGS) entry which is preliminary data.</text>
</comment>
<dbReference type="EMBL" id="JANHAX010000004">
    <property type="protein sequence ID" value="MDQ2091197.1"/>
    <property type="molecule type" value="Genomic_DNA"/>
</dbReference>
<dbReference type="Proteomes" id="UP001226762">
    <property type="component" value="Unassembled WGS sequence"/>
</dbReference>
<sequence>MKETLAIPAGPGRLTATLYPAPAPRAAAVLNPATGVAQVYYRAFARWLAEARGVTCLTYDYRGFGASAEGPARMVPLQMADWGITDQQAARDWLAARCPDLPLWVIGHSLGGFMLGYQTGLADIARVIAVASGPVHVRDHPWPYQAMARLFWFGLGPALVATTGYLPARLSGLGADLPGPVFRQWKRWCTRQGFHRADTTLPPWGATRLTAPLRTVALADDVMIPPHVVERLGRLYTAAPQTHVTLAAAAFRLGSVGHLAAFARRNAALWPAILGD</sequence>
<dbReference type="RefSeq" id="WP_306736482.1">
    <property type="nucleotide sequence ID" value="NZ_JANHAX010000004.1"/>
</dbReference>
<dbReference type="SUPFAM" id="SSF53474">
    <property type="entry name" value="alpha/beta-Hydrolases"/>
    <property type="match status" value="1"/>
</dbReference>
<dbReference type="InterPro" id="IPR017208">
    <property type="entry name" value="UCP037442_abhydr"/>
</dbReference>
<gene>
    <name evidence="2" type="ORF">NO357_14935</name>
</gene>
<dbReference type="PIRSF" id="PIRSF037442">
    <property type="entry name" value="UCP037442_abhydr"/>
    <property type="match status" value="1"/>
</dbReference>
<feature type="domain" description="AB hydrolase-1" evidence="1">
    <location>
        <begin position="49"/>
        <end position="239"/>
    </location>
</feature>
<name>A0AAE3WED7_9RHOB</name>
<dbReference type="InterPro" id="IPR029058">
    <property type="entry name" value="AB_hydrolase_fold"/>
</dbReference>
<keyword evidence="2" id="KW-0378">Hydrolase</keyword>
<keyword evidence="3" id="KW-1185">Reference proteome</keyword>
<reference evidence="2" key="2">
    <citation type="submission" date="2023-02" db="EMBL/GenBank/DDBJ databases">
        <title>'Rhodoalgimonas zhirmunskyi' gen. nov., isolated from a red alga.</title>
        <authorList>
            <person name="Nedashkovskaya O.I."/>
            <person name="Otstavnykh N.Y."/>
            <person name="Bystritskaya E.P."/>
            <person name="Balabanova L.A."/>
            <person name="Isaeva M.P."/>
        </authorList>
    </citation>
    <scope>NUCLEOTIDE SEQUENCE</scope>
    <source>
        <strain evidence="2">KCTC 52189</strain>
    </source>
</reference>
<dbReference type="AlphaFoldDB" id="A0AAE3WED7"/>
<dbReference type="GO" id="GO:0016787">
    <property type="term" value="F:hydrolase activity"/>
    <property type="evidence" value="ECO:0007669"/>
    <property type="project" value="UniProtKB-KW"/>
</dbReference>
<evidence type="ECO:0000313" key="2">
    <source>
        <dbReference type="EMBL" id="MDQ2091197.1"/>
    </source>
</evidence>
<reference evidence="2" key="1">
    <citation type="submission" date="2022-07" db="EMBL/GenBank/DDBJ databases">
        <authorList>
            <person name="Otstavnykh N."/>
            <person name="Isaeva M."/>
            <person name="Bystritskaya E."/>
        </authorList>
    </citation>
    <scope>NUCLEOTIDE SEQUENCE</scope>
    <source>
        <strain evidence="2">KCTC 52189</strain>
    </source>
</reference>
<accession>A0AAE3WED7</accession>
<dbReference type="InterPro" id="IPR000073">
    <property type="entry name" value="AB_hydrolase_1"/>
</dbReference>
<organism evidence="2 3">
    <name type="scientific">Marimonas arenosa</name>
    <dbReference type="NCBI Taxonomy" id="1795305"/>
    <lineage>
        <taxon>Bacteria</taxon>
        <taxon>Pseudomonadati</taxon>
        <taxon>Pseudomonadota</taxon>
        <taxon>Alphaproteobacteria</taxon>
        <taxon>Rhodobacterales</taxon>
        <taxon>Paracoccaceae</taxon>
        <taxon>Marimonas</taxon>
    </lineage>
</organism>
<dbReference type="Pfam" id="PF12697">
    <property type="entry name" value="Abhydrolase_6"/>
    <property type="match status" value="1"/>
</dbReference>
<evidence type="ECO:0000313" key="3">
    <source>
        <dbReference type="Proteomes" id="UP001226762"/>
    </source>
</evidence>
<proteinExistence type="predicted"/>
<evidence type="ECO:0000259" key="1">
    <source>
        <dbReference type="Pfam" id="PF12697"/>
    </source>
</evidence>
<protein>
    <submittedName>
        <fullName evidence="2">Alpha/beta fold hydrolase</fullName>
    </submittedName>
</protein>